<keyword evidence="3" id="KW-1185">Reference proteome</keyword>
<gene>
    <name evidence="2" type="ORF">ABS767_13300</name>
</gene>
<dbReference type="InterPro" id="IPR012338">
    <property type="entry name" value="Beta-lactam/transpept-like"/>
</dbReference>
<dbReference type="GO" id="GO:0016787">
    <property type="term" value="F:hydrolase activity"/>
    <property type="evidence" value="ECO:0007669"/>
    <property type="project" value="UniProtKB-KW"/>
</dbReference>
<dbReference type="InterPro" id="IPR001466">
    <property type="entry name" value="Beta-lactam-related"/>
</dbReference>
<dbReference type="PANTHER" id="PTHR46825:SF9">
    <property type="entry name" value="BETA-LACTAMASE-RELATED DOMAIN-CONTAINING PROTEIN"/>
    <property type="match status" value="1"/>
</dbReference>
<evidence type="ECO:0000313" key="2">
    <source>
        <dbReference type="EMBL" id="MFL9841945.1"/>
    </source>
</evidence>
<dbReference type="Gene3D" id="3.40.710.10">
    <property type="entry name" value="DD-peptidase/beta-lactamase superfamily"/>
    <property type="match status" value="1"/>
</dbReference>
<dbReference type="EMBL" id="JBELQC010000002">
    <property type="protein sequence ID" value="MFL9841945.1"/>
    <property type="molecule type" value="Genomic_DNA"/>
</dbReference>
<dbReference type="InterPro" id="IPR050491">
    <property type="entry name" value="AmpC-like"/>
</dbReference>
<evidence type="ECO:0000313" key="3">
    <source>
        <dbReference type="Proteomes" id="UP001629244"/>
    </source>
</evidence>
<dbReference type="RefSeq" id="WP_408079134.1">
    <property type="nucleotide sequence ID" value="NZ_JBELQC010000002.1"/>
</dbReference>
<dbReference type="EC" id="3.1.1.103" evidence="2"/>
<evidence type="ECO:0000259" key="1">
    <source>
        <dbReference type="Pfam" id="PF00144"/>
    </source>
</evidence>
<reference evidence="2 3" key="1">
    <citation type="submission" date="2024-06" db="EMBL/GenBank/DDBJ databases">
        <authorList>
            <person name="Kaempfer P."/>
            <person name="Viver T."/>
        </authorList>
    </citation>
    <scope>NUCLEOTIDE SEQUENCE [LARGE SCALE GENOMIC DNA]</scope>
    <source>
        <strain evidence="2 3">ST-64</strain>
    </source>
</reference>
<name>A0ABW8YPT8_9SPHN</name>
<keyword evidence="2" id="KW-0378">Hydrolase</keyword>
<proteinExistence type="predicted"/>
<dbReference type="PANTHER" id="PTHR46825">
    <property type="entry name" value="D-ALANYL-D-ALANINE-CARBOXYPEPTIDASE/ENDOPEPTIDASE AMPH"/>
    <property type="match status" value="1"/>
</dbReference>
<organism evidence="2 3">
    <name type="scientific">Sphingomonas plantiphila</name>
    <dbReference type="NCBI Taxonomy" id="3163295"/>
    <lineage>
        <taxon>Bacteria</taxon>
        <taxon>Pseudomonadati</taxon>
        <taxon>Pseudomonadota</taxon>
        <taxon>Alphaproteobacteria</taxon>
        <taxon>Sphingomonadales</taxon>
        <taxon>Sphingomonadaceae</taxon>
        <taxon>Sphingomonas</taxon>
    </lineage>
</organism>
<protein>
    <submittedName>
        <fullName evidence="2">Serine hydrolase domain-containing protein</fullName>
        <ecNumber evidence="2">3.1.1.103</ecNumber>
    </submittedName>
</protein>
<dbReference type="Proteomes" id="UP001629244">
    <property type="component" value="Unassembled WGS sequence"/>
</dbReference>
<accession>A0ABW8YPT8</accession>
<dbReference type="SUPFAM" id="SSF56601">
    <property type="entry name" value="beta-lactamase/transpeptidase-like"/>
    <property type="match status" value="1"/>
</dbReference>
<feature type="domain" description="Beta-lactamase-related" evidence="1">
    <location>
        <begin position="27"/>
        <end position="337"/>
    </location>
</feature>
<dbReference type="Pfam" id="PF00144">
    <property type="entry name" value="Beta-lactamase"/>
    <property type="match status" value="1"/>
</dbReference>
<comment type="caution">
    <text evidence="2">The sequence shown here is derived from an EMBL/GenBank/DDBJ whole genome shotgun (WGS) entry which is preliminary data.</text>
</comment>
<sequence length="456" mass="48931">MPSQLLAEEASFDRAPSESSVAVRDAVDAIVRRQMALNTIPGAAVAIVDHGRIVKIGTYGIANLEWSAPVGRDTRFQLASVTKMFTGVLLMRLVERGKVGLDDPLTRWFPDAPHSWATISVRQLANHSSGLAEQWGASRQATVEEIIAKAMQTPLAYVPGTEARYGFTDFTVLRAILEKAGGNQLPQLLTEELFAPLGMGSTGFAMATDDGSVRIGEVLPRRASVYGLRDSRLTTSDFFFAPQGYGAGGLYTSIEDLANFFVAMDAGRVLRPESIRELEAPGELAKGKKSSFGLGWVVGTYRGVQTAGHSGGPALADIVRIEGRQLTVIALTNQQLLHPLLAEAILDTYLPAPPRVPAISDGRPAVAANLRLAMTKAAAGEDPVLAFAPSGKEAAASLFSPFTRAMLRGVGPLRGIELVEVLADGRRRYRLEFAYKTMVWICAAEADGRLSALRPD</sequence>